<dbReference type="PROSITE" id="PS51464">
    <property type="entry name" value="SIS"/>
    <property type="match status" value="2"/>
</dbReference>
<evidence type="ECO:0000256" key="1">
    <source>
        <dbReference type="ARBA" id="ARBA00007748"/>
    </source>
</evidence>
<dbReference type="Proteomes" id="UP001596147">
    <property type="component" value="Unassembled WGS sequence"/>
</dbReference>
<accession>A0ABW0LJD5</accession>
<dbReference type="InterPro" id="IPR050303">
    <property type="entry name" value="GatZ_KbaZ_carbometab"/>
</dbReference>
<evidence type="ECO:0000256" key="3">
    <source>
        <dbReference type="ARBA" id="ARBA00022801"/>
    </source>
</evidence>
<organism evidence="6 7">
    <name type="scientific">Lederbergia graminis</name>
    <dbReference type="NCBI Taxonomy" id="735518"/>
    <lineage>
        <taxon>Bacteria</taxon>
        <taxon>Bacillati</taxon>
        <taxon>Bacillota</taxon>
        <taxon>Bacilli</taxon>
        <taxon>Bacillales</taxon>
        <taxon>Bacillaceae</taxon>
        <taxon>Lederbergia</taxon>
    </lineage>
</organism>
<comment type="catalytic activity">
    <reaction evidence="4">
        <text>D-galactosamine 6-phosphate + H2O = D-tagatopyranose 1-phosphate + NH4(+)</text>
        <dbReference type="Rhea" id="RHEA:47680"/>
        <dbReference type="ChEBI" id="CHEBI:15377"/>
        <dbReference type="ChEBI" id="CHEBI:28938"/>
        <dbReference type="ChEBI" id="CHEBI:71674"/>
        <dbReference type="ChEBI" id="CHEBI:138150"/>
    </reaction>
</comment>
<keyword evidence="2" id="KW-0677">Repeat</keyword>
<dbReference type="InterPro" id="IPR001347">
    <property type="entry name" value="SIS_dom"/>
</dbReference>
<dbReference type="CDD" id="cd05010">
    <property type="entry name" value="SIS_AgaS_like"/>
    <property type="match status" value="1"/>
</dbReference>
<proteinExistence type="inferred from homology"/>
<dbReference type="Gene3D" id="3.40.50.10490">
    <property type="entry name" value="Glucose-6-phosphate isomerase like protein, domain 1"/>
    <property type="match status" value="2"/>
</dbReference>
<comment type="similarity">
    <text evidence="1">Belongs to the SIS family. AgaS subfamily.</text>
</comment>
<dbReference type="InterPro" id="IPR035466">
    <property type="entry name" value="GlmS/AgaS_SIS"/>
</dbReference>
<evidence type="ECO:0000256" key="2">
    <source>
        <dbReference type="ARBA" id="ARBA00022737"/>
    </source>
</evidence>
<keyword evidence="3" id="KW-0378">Hydrolase</keyword>
<dbReference type="CDD" id="cd05008">
    <property type="entry name" value="SIS_GlmS_GlmD_1"/>
    <property type="match status" value="1"/>
</dbReference>
<comment type="caution">
    <text evidence="6">The sequence shown here is derived from an EMBL/GenBank/DDBJ whole genome shotgun (WGS) entry which is preliminary data.</text>
</comment>
<sequence>MQSYQAETCHTIREIKQQPELWRKAIEQLSAKKEEIERFLRNIETKHKHARVIFTGAGTSAFVGETIYPYIRDAIRKRGWESECVSTTNLTATPYYYLDKEIPTIIVSFARSGNSPESIAAVENSEKIVNDFYEITITCNKDGALAQRVRNTQQQLVLVLPEEANDKSLAMTSSYSTMMISALYLFHNNKEVFERETTATAEAGKNMLALSSKSIEKLMKNDFSRLVYLGSGVFEGLSRESALKLLELSAGKVATLYDTTLGFRHGPKSYINKDTNIIVYLSNNPYTRKYDVDMLKELYAYKDRGPIVVLTGIEDQDLVNYCDDVVTLHSDLEDIQLAFAYIIFAQLLAYEKSLQIGLSPDNPSPTGAINRVVQGVTIYPYVGEK</sequence>
<name>A0ABW0LJD5_9BACI</name>
<evidence type="ECO:0000313" key="7">
    <source>
        <dbReference type="Proteomes" id="UP001596147"/>
    </source>
</evidence>
<evidence type="ECO:0000313" key="6">
    <source>
        <dbReference type="EMBL" id="MFC5464611.1"/>
    </source>
</evidence>
<dbReference type="PANTHER" id="PTHR32502">
    <property type="entry name" value="N-ACETYLGALACTOSAMINE PERMEASE II COMPONENT-RELATED"/>
    <property type="match status" value="1"/>
</dbReference>
<evidence type="ECO:0000256" key="4">
    <source>
        <dbReference type="ARBA" id="ARBA00029292"/>
    </source>
</evidence>
<feature type="domain" description="SIS" evidence="5">
    <location>
        <begin position="36"/>
        <end position="203"/>
    </location>
</feature>
<dbReference type="RefSeq" id="WP_382349692.1">
    <property type="nucleotide sequence ID" value="NZ_JBHSMC010000010.1"/>
</dbReference>
<dbReference type="InterPro" id="IPR035464">
    <property type="entry name" value="SIS_AgaS"/>
</dbReference>
<evidence type="ECO:0000259" key="5">
    <source>
        <dbReference type="PROSITE" id="PS51464"/>
    </source>
</evidence>
<gene>
    <name evidence="6" type="ORF">ACFPM4_07585</name>
</gene>
<keyword evidence="7" id="KW-1185">Reference proteome</keyword>
<dbReference type="PANTHER" id="PTHR32502:SF3">
    <property type="entry name" value="D-GALACTOSAMINE-6-PHOSPHATE DEAMINASE AGAS-RELATED"/>
    <property type="match status" value="1"/>
</dbReference>
<protein>
    <submittedName>
        <fullName evidence="6">SIS domain-containing protein</fullName>
    </submittedName>
</protein>
<feature type="domain" description="SIS" evidence="5">
    <location>
        <begin position="215"/>
        <end position="363"/>
    </location>
</feature>
<dbReference type="Pfam" id="PF01380">
    <property type="entry name" value="SIS"/>
    <property type="match status" value="2"/>
</dbReference>
<dbReference type="InterPro" id="IPR046348">
    <property type="entry name" value="SIS_dom_sf"/>
</dbReference>
<reference evidence="7" key="1">
    <citation type="journal article" date="2019" name="Int. J. Syst. Evol. Microbiol.">
        <title>The Global Catalogue of Microorganisms (GCM) 10K type strain sequencing project: providing services to taxonomists for standard genome sequencing and annotation.</title>
        <authorList>
            <consortium name="The Broad Institute Genomics Platform"/>
            <consortium name="The Broad Institute Genome Sequencing Center for Infectious Disease"/>
            <person name="Wu L."/>
            <person name="Ma J."/>
        </authorList>
    </citation>
    <scope>NUCLEOTIDE SEQUENCE [LARGE SCALE GENOMIC DNA]</scope>
    <source>
        <strain evidence="7">CGMCC 1.12237</strain>
    </source>
</reference>
<dbReference type="EMBL" id="JBHSMC010000010">
    <property type="protein sequence ID" value="MFC5464611.1"/>
    <property type="molecule type" value="Genomic_DNA"/>
</dbReference>
<dbReference type="SUPFAM" id="SSF53697">
    <property type="entry name" value="SIS domain"/>
    <property type="match status" value="1"/>
</dbReference>